<evidence type="ECO:0000256" key="2">
    <source>
        <dbReference type="SAM" id="Phobius"/>
    </source>
</evidence>
<reference evidence="3 4" key="1">
    <citation type="submission" date="2019-11" db="EMBL/GenBank/DDBJ databases">
        <authorList>
            <person name="Cao P."/>
        </authorList>
    </citation>
    <scope>NUCLEOTIDE SEQUENCE [LARGE SCALE GENOMIC DNA]</scope>
    <source>
        <strain evidence="3 4">NEAU-AAG5</strain>
    </source>
</reference>
<sequence>MDELETIREAYGEPAPPTLRETTEARARVLGKRPPRRSGLGRRLKAGIGVAAAGAAVAVGITVTGSGSPAPPSRTSPAPSVDLGRQAVLAAAGRAAAQPGGRYWYSDSVGGQSYLVRPKTGAYAIVGAHTEFYSWAGAKPGMGAGSYGRDIPSRPLTKEDAELWKKDGSPSRFRVWSNDHYGTYGLGTSKWEMDPPSPEGGGRWRGMTAEQLQDLPTDPEGLTRELFSAEARLKHMDPHLPAAGRRNLEEGIKERPVDPAYTFVAAGELLRDAPIPPGVRAGLMRVLTALPGVTAIGTATDALGRTGPALARTMETTRVTAEDGAPAAERGDYDSRQELVFDRRTGRLIASQNVLTRPGGPYRDRRPGFVINYEAVRDAGWTDAKPVPPARLPF</sequence>
<feature type="compositionally biased region" description="Basic residues" evidence="1">
    <location>
        <begin position="29"/>
        <end position="41"/>
    </location>
</feature>
<dbReference type="RefSeq" id="WP_156217311.1">
    <property type="nucleotide sequence ID" value="NZ_WOFH01000005.1"/>
</dbReference>
<keyword evidence="4" id="KW-1185">Reference proteome</keyword>
<dbReference type="InterPro" id="IPR047789">
    <property type="entry name" value="CU044_5270-like"/>
</dbReference>
<feature type="region of interest" description="Disordered" evidence="1">
    <location>
        <begin position="1"/>
        <end position="41"/>
    </location>
</feature>
<feature type="compositionally biased region" description="Basic and acidic residues" evidence="1">
    <location>
        <begin position="1"/>
        <end position="11"/>
    </location>
</feature>
<proteinExistence type="predicted"/>
<evidence type="ECO:0000313" key="3">
    <source>
        <dbReference type="EMBL" id="MUN38166.1"/>
    </source>
</evidence>
<evidence type="ECO:0008006" key="5">
    <source>
        <dbReference type="Google" id="ProtNLM"/>
    </source>
</evidence>
<organism evidence="3 4">
    <name type="scientific">Actinomadura litoris</name>
    <dbReference type="NCBI Taxonomy" id="2678616"/>
    <lineage>
        <taxon>Bacteria</taxon>
        <taxon>Bacillati</taxon>
        <taxon>Actinomycetota</taxon>
        <taxon>Actinomycetes</taxon>
        <taxon>Streptosporangiales</taxon>
        <taxon>Thermomonosporaceae</taxon>
        <taxon>Actinomadura</taxon>
    </lineage>
</organism>
<evidence type="ECO:0000256" key="1">
    <source>
        <dbReference type="SAM" id="MobiDB-lite"/>
    </source>
</evidence>
<comment type="caution">
    <text evidence="3">The sequence shown here is derived from an EMBL/GenBank/DDBJ whole genome shotgun (WGS) entry which is preliminary data.</text>
</comment>
<dbReference type="NCBIfam" id="NF038083">
    <property type="entry name" value="CU044_5270_fam"/>
    <property type="match status" value="1"/>
</dbReference>
<protein>
    <recommendedName>
        <fullName evidence="5">CU044_5270 family protein</fullName>
    </recommendedName>
</protein>
<dbReference type="Proteomes" id="UP000432015">
    <property type="component" value="Unassembled WGS sequence"/>
</dbReference>
<keyword evidence="2" id="KW-1133">Transmembrane helix</keyword>
<keyword evidence="2" id="KW-0812">Transmembrane</keyword>
<dbReference type="AlphaFoldDB" id="A0A7K1L1Q9"/>
<keyword evidence="2" id="KW-0472">Membrane</keyword>
<feature type="transmembrane region" description="Helical" evidence="2">
    <location>
        <begin position="46"/>
        <end position="67"/>
    </location>
</feature>
<accession>A0A7K1L1Q9</accession>
<evidence type="ECO:0000313" key="4">
    <source>
        <dbReference type="Proteomes" id="UP000432015"/>
    </source>
</evidence>
<name>A0A7K1L1Q9_9ACTN</name>
<gene>
    <name evidence="3" type="ORF">GNZ18_16345</name>
</gene>
<dbReference type="EMBL" id="WOFH01000005">
    <property type="protein sequence ID" value="MUN38166.1"/>
    <property type="molecule type" value="Genomic_DNA"/>
</dbReference>